<dbReference type="EMBL" id="JACHHP010000007">
    <property type="protein sequence ID" value="MBB5209668.1"/>
    <property type="molecule type" value="Genomic_DNA"/>
</dbReference>
<organism evidence="2 3">
    <name type="scientific">Chiayiivirga flava</name>
    <dbReference type="NCBI Taxonomy" id="659595"/>
    <lineage>
        <taxon>Bacteria</taxon>
        <taxon>Pseudomonadati</taxon>
        <taxon>Pseudomonadota</taxon>
        <taxon>Gammaproteobacteria</taxon>
        <taxon>Lysobacterales</taxon>
        <taxon>Lysobacteraceae</taxon>
        <taxon>Chiayiivirga</taxon>
    </lineage>
</organism>
<keyword evidence="3" id="KW-1185">Reference proteome</keyword>
<accession>A0A7W8D854</accession>
<dbReference type="RefSeq" id="WP_343059398.1">
    <property type="nucleotide sequence ID" value="NZ_JACHHP010000007.1"/>
</dbReference>
<feature type="signal peptide" evidence="1">
    <location>
        <begin position="1"/>
        <end position="22"/>
    </location>
</feature>
<gene>
    <name evidence="2" type="ORF">HNQ52_003240</name>
</gene>
<evidence type="ECO:0000313" key="2">
    <source>
        <dbReference type="EMBL" id="MBB5209668.1"/>
    </source>
</evidence>
<sequence length="424" mass="46626">MRAAQLFRRALALLLLAGTADAAVPCEERVLAALGWRFVADDGAVARIEAGTPCDRATLDEAHALGDLRVRMPRGITYAARATLYAQLRDHPATHCAYGFALGAATRRAVDSLVANPRYAFFGLQTGWIGFGAGGARADGWERIRSFGRGYRPAGSNRRAIEAFYTGSVRSECGVGRQIAQYATLAELFGGDGFDRAFAADEIVIGTFNQLHGTRSILLGSEAGTFTRDGLAVQASRDGRQAFAGLPGFIEHVFDAQTLDDSTNRAENFVIYDVDAAAAEALRRHGGFAHYNRINRELWELSRQVNPHAWGRGFERLLIDRDAALRARQGPNARATLARMDALLDDPFYRGMRIYVHKLGVKPVGFHIARLLDRNPRTPYRIELVLHNLHTTLFDRYLDDRLRTCETDLGGQTPANASHQSVGL</sequence>
<name>A0A7W8D854_9GAMM</name>
<proteinExistence type="predicted"/>
<feature type="chain" id="PRO_5031064343" evidence="1">
    <location>
        <begin position="23"/>
        <end position="424"/>
    </location>
</feature>
<evidence type="ECO:0000313" key="3">
    <source>
        <dbReference type="Proteomes" id="UP000521199"/>
    </source>
</evidence>
<reference evidence="2 3" key="1">
    <citation type="submission" date="2020-08" db="EMBL/GenBank/DDBJ databases">
        <title>Genomic Encyclopedia of Type Strains, Phase IV (KMG-IV): sequencing the most valuable type-strain genomes for metagenomic binning, comparative biology and taxonomic classification.</title>
        <authorList>
            <person name="Goeker M."/>
        </authorList>
    </citation>
    <scope>NUCLEOTIDE SEQUENCE [LARGE SCALE GENOMIC DNA]</scope>
    <source>
        <strain evidence="2 3">DSM 24163</strain>
    </source>
</reference>
<dbReference type="Proteomes" id="UP000521199">
    <property type="component" value="Unassembled WGS sequence"/>
</dbReference>
<protein>
    <submittedName>
        <fullName evidence="2">Uncharacterized protein</fullName>
    </submittedName>
</protein>
<keyword evidence="1" id="KW-0732">Signal</keyword>
<evidence type="ECO:0000256" key="1">
    <source>
        <dbReference type="SAM" id="SignalP"/>
    </source>
</evidence>
<comment type="caution">
    <text evidence="2">The sequence shown here is derived from an EMBL/GenBank/DDBJ whole genome shotgun (WGS) entry which is preliminary data.</text>
</comment>
<dbReference type="AlphaFoldDB" id="A0A7W8D854"/>